<sequence>MEEIDWSDRAFYDDGEWVTWSEIDEQLRYKEWGAKYPNAIRSMIPYFEDLISLAESYHLETGLHLSVYGDIGELFGAITYGIKLNKTYAQGADGRLGNDHVEVKTITPFKTKDVVVVDTHGNFNKLLVVKINEDFQVSSRMIDRKELPKREGRYLRVRWSDLPASK</sequence>
<gene>
    <name evidence="1" type="ORF">LCGC14_1335010</name>
</gene>
<dbReference type="EMBL" id="LAZR01008108">
    <property type="protein sequence ID" value="KKM80916.1"/>
    <property type="molecule type" value="Genomic_DNA"/>
</dbReference>
<name>A0A0F9L1H9_9ZZZZ</name>
<evidence type="ECO:0000313" key="1">
    <source>
        <dbReference type="EMBL" id="KKM80916.1"/>
    </source>
</evidence>
<reference evidence="1" key="1">
    <citation type="journal article" date="2015" name="Nature">
        <title>Complex archaea that bridge the gap between prokaryotes and eukaryotes.</title>
        <authorList>
            <person name="Spang A."/>
            <person name="Saw J.H."/>
            <person name="Jorgensen S.L."/>
            <person name="Zaremba-Niedzwiedzka K."/>
            <person name="Martijn J."/>
            <person name="Lind A.E."/>
            <person name="van Eijk R."/>
            <person name="Schleper C."/>
            <person name="Guy L."/>
            <person name="Ettema T.J."/>
        </authorList>
    </citation>
    <scope>NUCLEOTIDE SEQUENCE</scope>
</reference>
<proteinExistence type="predicted"/>
<protein>
    <submittedName>
        <fullName evidence="1">Uncharacterized protein</fullName>
    </submittedName>
</protein>
<organism evidence="1">
    <name type="scientific">marine sediment metagenome</name>
    <dbReference type="NCBI Taxonomy" id="412755"/>
    <lineage>
        <taxon>unclassified sequences</taxon>
        <taxon>metagenomes</taxon>
        <taxon>ecological metagenomes</taxon>
    </lineage>
</organism>
<accession>A0A0F9L1H9</accession>
<comment type="caution">
    <text evidence="1">The sequence shown here is derived from an EMBL/GenBank/DDBJ whole genome shotgun (WGS) entry which is preliminary data.</text>
</comment>
<dbReference type="AlphaFoldDB" id="A0A0F9L1H9"/>